<dbReference type="Pfam" id="PF00043">
    <property type="entry name" value="GST_C"/>
    <property type="match status" value="1"/>
</dbReference>
<keyword evidence="4" id="KW-1185">Reference proteome</keyword>
<dbReference type="Proteomes" id="UP001597215">
    <property type="component" value="Unassembled WGS sequence"/>
</dbReference>
<dbReference type="SUPFAM" id="SSF47616">
    <property type="entry name" value="GST C-terminal domain-like"/>
    <property type="match status" value="1"/>
</dbReference>
<dbReference type="Gene3D" id="3.40.30.10">
    <property type="entry name" value="Glutaredoxin"/>
    <property type="match status" value="1"/>
</dbReference>
<evidence type="ECO:0000313" key="3">
    <source>
        <dbReference type="EMBL" id="MFD1767451.1"/>
    </source>
</evidence>
<feature type="domain" description="GST C-terminal" evidence="2">
    <location>
        <begin position="82"/>
        <end position="211"/>
    </location>
</feature>
<dbReference type="PANTHER" id="PTHR42673">
    <property type="entry name" value="MALEYLACETOACETATE ISOMERASE"/>
    <property type="match status" value="1"/>
</dbReference>
<dbReference type="InterPro" id="IPR036249">
    <property type="entry name" value="Thioredoxin-like_sf"/>
</dbReference>
<dbReference type="Gene3D" id="1.20.1050.10">
    <property type="match status" value="1"/>
</dbReference>
<evidence type="ECO:0000259" key="2">
    <source>
        <dbReference type="PROSITE" id="PS50405"/>
    </source>
</evidence>
<gene>
    <name evidence="3" type="ORF">ACFSAG_11440</name>
</gene>
<evidence type="ECO:0000313" key="4">
    <source>
        <dbReference type="Proteomes" id="UP001597215"/>
    </source>
</evidence>
<dbReference type="PROSITE" id="PS50405">
    <property type="entry name" value="GST_CTER"/>
    <property type="match status" value="1"/>
</dbReference>
<feature type="domain" description="GST N-terminal" evidence="1">
    <location>
        <begin position="1"/>
        <end position="77"/>
    </location>
</feature>
<dbReference type="EMBL" id="JBHUEL010000010">
    <property type="protein sequence ID" value="MFD1767451.1"/>
    <property type="molecule type" value="Genomic_DNA"/>
</dbReference>
<dbReference type="CDD" id="cd00570">
    <property type="entry name" value="GST_N_family"/>
    <property type="match status" value="1"/>
</dbReference>
<dbReference type="InterPro" id="IPR040079">
    <property type="entry name" value="Glutathione_S-Trfase"/>
</dbReference>
<dbReference type="InterPro" id="IPR004046">
    <property type="entry name" value="GST_C"/>
</dbReference>
<protein>
    <submittedName>
        <fullName evidence="3">Glutathione S-transferase family protein</fullName>
    </submittedName>
</protein>
<dbReference type="SFLD" id="SFLDS00019">
    <property type="entry name" value="Glutathione_Transferase_(cytos"/>
    <property type="match status" value="1"/>
</dbReference>
<dbReference type="RefSeq" id="WP_381514854.1">
    <property type="nucleotide sequence ID" value="NZ_JBHUEL010000010.1"/>
</dbReference>
<organism evidence="3 4">
    <name type="scientific">Sphingorhabdus buctiana</name>
    <dbReference type="NCBI Taxonomy" id="1508805"/>
    <lineage>
        <taxon>Bacteria</taxon>
        <taxon>Pseudomonadati</taxon>
        <taxon>Pseudomonadota</taxon>
        <taxon>Alphaproteobacteria</taxon>
        <taxon>Sphingomonadales</taxon>
        <taxon>Sphingomonadaceae</taxon>
        <taxon>Sphingorhabdus</taxon>
    </lineage>
</organism>
<reference evidence="4" key="1">
    <citation type="journal article" date="2019" name="Int. J. Syst. Evol. Microbiol.">
        <title>The Global Catalogue of Microorganisms (GCM) 10K type strain sequencing project: providing services to taxonomists for standard genome sequencing and annotation.</title>
        <authorList>
            <consortium name="The Broad Institute Genomics Platform"/>
            <consortium name="The Broad Institute Genome Sequencing Center for Infectious Disease"/>
            <person name="Wu L."/>
            <person name="Ma J."/>
        </authorList>
    </citation>
    <scope>NUCLEOTIDE SEQUENCE [LARGE SCALE GENOMIC DNA]</scope>
    <source>
        <strain evidence="4">CGMCC 1.12449</strain>
    </source>
</reference>
<sequence>MILYGAPLSPFVRKVAAFAAEKGLELEKVAVGLGDPNPDFLACSPFRKMPGFSDGDFKISDSSAIVTYLDAKYPEPALIPADPVDRARVVWFDEFADTIVTAAGGKIFFNRVVSPKFLGKLGDEEAAKQGETEMVPVYDYLESIIPASGFLVADRLTLADIAVVSPFVNAGHCGVAPDSTKYPKLTGYLSSILGRPSFAPGIARERKMLGLD</sequence>
<dbReference type="Pfam" id="PF13417">
    <property type="entry name" value="GST_N_3"/>
    <property type="match status" value="1"/>
</dbReference>
<dbReference type="InterPro" id="IPR036282">
    <property type="entry name" value="Glutathione-S-Trfase_C_sf"/>
</dbReference>
<evidence type="ECO:0000259" key="1">
    <source>
        <dbReference type="PROSITE" id="PS50404"/>
    </source>
</evidence>
<proteinExistence type="predicted"/>
<name>A0ABW4MFM7_9SPHN</name>
<dbReference type="PROSITE" id="PS50404">
    <property type="entry name" value="GST_NTER"/>
    <property type="match status" value="1"/>
</dbReference>
<dbReference type="InterPro" id="IPR010987">
    <property type="entry name" value="Glutathione-S-Trfase_C-like"/>
</dbReference>
<dbReference type="SFLD" id="SFLDG00358">
    <property type="entry name" value="Main_(cytGST)"/>
    <property type="match status" value="1"/>
</dbReference>
<dbReference type="InterPro" id="IPR004045">
    <property type="entry name" value="Glutathione_S-Trfase_N"/>
</dbReference>
<dbReference type="PANTHER" id="PTHR42673:SF21">
    <property type="entry name" value="GLUTATHIONE S-TRANSFERASE YFCF"/>
    <property type="match status" value="1"/>
</dbReference>
<comment type="caution">
    <text evidence="3">The sequence shown here is derived from an EMBL/GenBank/DDBJ whole genome shotgun (WGS) entry which is preliminary data.</text>
</comment>
<dbReference type="SUPFAM" id="SSF52833">
    <property type="entry name" value="Thioredoxin-like"/>
    <property type="match status" value="1"/>
</dbReference>
<accession>A0ABW4MFM7</accession>